<evidence type="ECO:0000313" key="3">
    <source>
        <dbReference type="EMBL" id="KAK9718607.1"/>
    </source>
</evidence>
<evidence type="ECO:0000259" key="2">
    <source>
        <dbReference type="Pfam" id="PF13926"/>
    </source>
</evidence>
<evidence type="ECO:0000313" key="4">
    <source>
        <dbReference type="Proteomes" id="UP001479436"/>
    </source>
</evidence>
<dbReference type="PANTHER" id="PTHR14689:SF0">
    <property type="entry name" value="COILED-COIL DOMAIN-CONTAINING PROTEIN 82"/>
    <property type="match status" value="1"/>
</dbReference>
<feature type="compositionally biased region" description="Basic residues" evidence="1">
    <location>
        <begin position="198"/>
        <end position="207"/>
    </location>
</feature>
<accession>A0ABR2W385</accession>
<evidence type="ECO:0000256" key="1">
    <source>
        <dbReference type="SAM" id="MobiDB-lite"/>
    </source>
</evidence>
<dbReference type="Pfam" id="PF13926">
    <property type="entry name" value="DUF4211"/>
    <property type="match status" value="1"/>
</dbReference>
<organism evidence="3 4">
    <name type="scientific">Basidiobolus ranarum</name>
    <dbReference type="NCBI Taxonomy" id="34480"/>
    <lineage>
        <taxon>Eukaryota</taxon>
        <taxon>Fungi</taxon>
        <taxon>Fungi incertae sedis</taxon>
        <taxon>Zoopagomycota</taxon>
        <taxon>Entomophthoromycotina</taxon>
        <taxon>Basidiobolomycetes</taxon>
        <taxon>Basidiobolales</taxon>
        <taxon>Basidiobolaceae</taxon>
        <taxon>Basidiobolus</taxon>
    </lineage>
</organism>
<proteinExistence type="predicted"/>
<dbReference type="Proteomes" id="UP001479436">
    <property type="component" value="Unassembled WGS sequence"/>
</dbReference>
<feature type="region of interest" description="Disordered" evidence="1">
    <location>
        <begin position="186"/>
        <end position="218"/>
    </location>
</feature>
<feature type="compositionally biased region" description="Basic and acidic residues" evidence="1">
    <location>
        <begin position="1"/>
        <end position="13"/>
    </location>
</feature>
<feature type="region of interest" description="Disordered" evidence="1">
    <location>
        <begin position="1"/>
        <end position="29"/>
    </location>
</feature>
<dbReference type="PANTHER" id="PTHR14689">
    <property type="entry name" value="PHORBOL-ESTER_DAG-TYPE DOMAIN-CONTAINING PROTEIN"/>
    <property type="match status" value="1"/>
</dbReference>
<keyword evidence="4" id="KW-1185">Reference proteome</keyword>
<sequence length="619" mass="71623">MYLHTKSEMKDILEDSQTNGERRASRNPKKRLLFPVVEISNSPNHEKAFFNPEMVPSSTASTPIEMYEDVQKTFTNVDSQTKNPTETFGEILQKKMKLYEPKNNISSEYLTKENSSSYQTKLIGNARSPKLTTSNVEDPFKMDDPAYHVPLKPYSYPQKSLVVHQISSGESDVEVRNSLAYLSASRSREVKNNYQSSRKSRKKRSVVKSREKKPLDNPMVKTARISLDEANNSDKDEIVHTPRKARKKNLILDQNSEDSDTEITQITTPKKRNLMRIDTSSEDDVQTIETPRRKRLLQKKKLENEQIEEEEISHLNKNAIISSRTRGMGTQVSKYRALIDKTKDASAVQEPYCDYENNLETSDIESFEETTSELEDFIADDESIEEIAQLPEEFSLSKCQDFNTAFQRFVHYLIYYAIDPTLVDGSSHDKEDLMKDSVVQVEKRLDMYSNSLVISQGWSQEFTDDLKMCPIYVSQPIPKVHTRCTGCMRMRTVSFQVNLLGPEYDRKTLKITDDDCEFGDPELDLCYSSFEPESIQFESDVSEYILGNMCHQRSLIFHQLYHFKFQTFRRIIHNIQGLGIDIEVTSTQEIIHRLEKINLIGVFLNEFENLIDNAERYCL</sequence>
<name>A0ABR2W385_9FUNG</name>
<feature type="domain" description="DUF4211" evidence="2">
    <location>
        <begin position="376"/>
        <end position="509"/>
    </location>
</feature>
<comment type="caution">
    <text evidence="3">The sequence shown here is derived from an EMBL/GenBank/DDBJ whole genome shotgun (WGS) entry which is preliminary data.</text>
</comment>
<reference evidence="3 4" key="1">
    <citation type="submission" date="2023-04" db="EMBL/GenBank/DDBJ databases">
        <title>Genome of Basidiobolus ranarum AG-B5.</title>
        <authorList>
            <person name="Stajich J.E."/>
            <person name="Carter-House D."/>
            <person name="Gryganskyi A."/>
        </authorList>
    </citation>
    <scope>NUCLEOTIDE SEQUENCE [LARGE SCALE GENOMIC DNA]</scope>
    <source>
        <strain evidence="3 4">AG-B5</strain>
    </source>
</reference>
<gene>
    <name evidence="3" type="ORF">K7432_005355</name>
</gene>
<protein>
    <recommendedName>
        <fullName evidence="2">DUF4211 domain-containing protein</fullName>
    </recommendedName>
</protein>
<dbReference type="InterPro" id="IPR025451">
    <property type="entry name" value="DUF4211"/>
</dbReference>
<dbReference type="EMBL" id="JASJQH010007083">
    <property type="protein sequence ID" value="KAK9718607.1"/>
    <property type="molecule type" value="Genomic_DNA"/>
</dbReference>